<evidence type="ECO:0000313" key="3">
    <source>
        <dbReference type="Proteomes" id="UP000318010"/>
    </source>
</evidence>
<dbReference type="Proteomes" id="UP000318010">
    <property type="component" value="Unassembled WGS sequence"/>
</dbReference>
<keyword evidence="3" id="KW-1185">Reference proteome</keyword>
<evidence type="ECO:0008006" key="4">
    <source>
        <dbReference type="Google" id="ProtNLM"/>
    </source>
</evidence>
<evidence type="ECO:0000313" key="2">
    <source>
        <dbReference type="EMBL" id="TWR27289.1"/>
    </source>
</evidence>
<feature type="chain" id="PRO_5021933721" description="DUF4251 domain-containing protein" evidence="1">
    <location>
        <begin position="20"/>
        <end position="172"/>
    </location>
</feature>
<name>A0A563U7L6_9SPHI</name>
<dbReference type="AlphaFoldDB" id="A0A563U7L6"/>
<evidence type="ECO:0000256" key="1">
    <source>
        <dbReference type="SAM" id="SignalP"/>
    </source>
</evidence>
<comment type="caution">
    <text evidence="2">The sequence shown here is derived from an EMBL/GenBank/DDBJ whole genome shotgun (WGS) entry which is preliminary data.</text>
</comment>
<keyword evidence="1" id="KW-0732">Signal</keyword>
<sequence length="172" mass="19326">MIRLLCLCVVLFCSVTTYAQDTVLVKRLADKFAKATFNSDFKTVLSLSYPPLVKLSGGRDTMEKIMQERTAELKGRGVMQFDGWVNAPGPFYKTGDNVHVLFPETVVMKMINGRYISHSYLLGISEDKGKTWTFMDVGNMPANVLQHLLPDLSSEMQIPPPTKPTFFPSQIQ</sequence>
<dbReference type="OrthoDB" id="670350at2"/>
<feature type="signal peptide" evidence="1">
    <location>
        <begin position="1"/>
        <end position="19"/>
    </location>
</feature>
<dbReference type="EMBL" id="VOEI01000002">
    <property type="protein sequence ID" value="TWR27289.1"/>
    <property type="molecule type" value="Genomic_DNA"/>
</dbReference>
<organism evidence="2 3">
    <name type="scientific">Mucilaginibacter achroorhodeus</name>
    <dbReference type="NCBI Taxonomy" id="2599294"/>
    <lineage>
        <taxon>Bacteria</taxon>
        <taxon>Pseudomonadati</taxon>
        <taxon>Bacteroidota</taxon>
        <taxon>Sphingobacteriia</taxon>
        <taxon>Sphingobacteriales</taxon>
        <taxon>Sphingobacteriaceae</taxon>
        <taxon>Mucilaginibacter</taxon>
    </lineage>
</organism>
<gene>
    <name evidence="2" type="ORF">FPZ42_09725</name>
</gene>
<dbReference type="RefSeq" id="WP_146270761.1">
    <property type="nucleotide sequence ID" value="NZ_VOEI01000002.1"/>
</dbReference>
<proteinExistence type="predicted"/>
<reference evidence="2 3" key="1">
    <citation type="submission" date="2019-07" db="EMBL/GenBank/DDBJ databases">
        <authorList>
            <person name="Kim J."/>
        </authorList>
    </citation>
    <scope>NUCLEOTIDE SEQUENCE [LARGE SCALE GENOMIC DNA]</scope>
    <source>
        <strain evidence="2 3">MJ1a</strain>
    </source>
</reference>
<accession>A0A563U7L6</accession>
<protein>
    <recommendedName>
        <fullName evidence="4">DUF4251 domain-containing protein</fullName>
    </recommendedName>
</protein>